<proteinExistence type="predicted"/>
<name>A0A3N3DT52_9VIBR</name>
<organism evidence="1 2">
    <name type="scientific">Vibrio ponticus</name>
    <dbReference type="NCBI Taxonomy" id="265668"/>
    <lineage>
        <taxon>Bacteria</taxon>
        <taxon>Pseudomonadati</taxon>
        <taxon>Pseudomonadota</taxon>
        <taxon>Gammaproteobacteria</taxon>
        <taxon>Vibrionales</taxon>
        <taxon>Vibrionaceae</taxon>
        <taxon>Vibrio</taxon>
    </lineage>
</organism>
<sequence>MKLHVLKCHLRKRLTLELNSNSSLSIFDLELLEIQIAVSSTNQFTLGKPSILRLLDYKT</sequence>
<accession>A0A3N3DT52</accession>
<dbReference type="Proteomes" id="UP000278792">
    <property type="component" value="Unassembled WGS sequence"/>
</dbReference>
<evidence type="ECO:0000313" key="2">
    <source>
        <dbReference type="Proteomes" id="UP000278792"/>
    </source>
</evidence>
<reference evidence="1 2" key="1">
    <citation type="submission" date="2018-11" db="EMBL/GenBank/DDBJ databases">
        <title>Vibrio ponticus strain CAIM 1751 pathogenic for the snapper Lutjanus guttatus.</title>
        <authorList>
            <person name="Soto-Rodriguez S."/>
            <person name="Lozano-Olvera R."/>
            <person name="Gomez-Gil B."/>
        </authorList>
    </citation>
    <scope>NUCLEOTIDE SEQUENCE [LARGE SCALE GENOMIC DNA]</scope>
    <source>
        <strain evidence="1 2">CAIM 1751</strain>
    </source>
</reference>
<comment type="caution">
    <text evidence="1">The sequence shown here is derived from an EMBL/GenBank/DDBJ whole genome shotgun (WGS) entry which is preliminary data.</text>
</comment>
<evidence type="ECO:0000313" key="1">
    <source>
        <dbReference type="EMBL" id="ROV57529.1"/>
    </source>
</evidence>
<dbReference type="EMBL" id="RKIK01000143">
    <property type="protein sequence ID" value="ROV57529.1"/>
    <property type="molecule type" value="Genomic_DNA"/>
</dbReference>
<gene>
    <name evidence="1" type="ORF">EGH82_22680</name>
</gene>
<protein>
    <submittedName>
        <fullName evidence="1">Uncharacterized protein</fullName>
    </submittedName>
</protein>
<dbReference type="AlphaFoldDB" id="A0A3N3DT52"/>